<organism evidence="2">
    <name type="scientific">Hordeum vulgare subsp. vulgare</name>
    <name type="common">Domesticated barley</name>
    <dbReference type="NCBI Taxonomy" id="112509"/>
    <lineage>
        <taxon>Eukaryota</taxon>
        <taxon>Viridiplantae</taxon>
        <taxon>Streptophyta</taxon>
        <taxon>Embryophyta</taxon>
        <taxon>Tracheophyta</taxon>
        <taxon>Spermatophyta</taxon>
        <taxon>Magnoliopsida</taxon>
        <taxon>Liliopsida</taxon>
        <taxon>Poales</taxon>
        <taxon>Poaceae</taxon>
        <taxon>BOP clade</taxon>
        <taxon>Pooideae</taxon>
        <taxon>Triticodae</taxon>
        <taxon>Triticeae</taxon>
        <taxon>Hordeinae</taxon>
        <taxon>Hordeum</taxon>
    </lineage>
</organism>
<dbReference type="EMBL" id="AK358620">
    <property type="protein sequence ID" value="BAJ89833.1"/>
    <property type="molecule type" value="mRNA"/>
</dbReference>
<reference evidence="2" key="1">
    <citation type="journal article" date="2011" name="Plant Physiol.">
        <title>Comprehensive sequence analysis of 24,783 barley full-length cDNAs derived from 12 clone libraries.</title>
        <authorList>
            <person name="Matsumoto T."/>
            <person name="Tanaka T."/>
            <person name="Sakai H."/>
            <person name="Amano N."/>
            <person name="Kanamori H."/>
            <person name="Kurita K."/>
            <person name="Kikuta A."/>
            <person name="Kamiya K."/>
            <person name="Yamamoto M."/>
            <person name="Ikawa H."/>
            <person name="Fujii N."/>
            <person name="Hori K."/>
            <person name="Itoh T."/>
            <person name="Sato K."/>
        </authorList>
    </citation>
    <scope>NUCLEOTIDE SEQUENCE</scope>
    <source>
        <tissue evidence="2">Leaf</tissue>
    </source>
</reference>
<protein>
    <submittedName>
        <fullName evidence="2">Predicted protein</fullName>
    </submittedName>
</protein>
<accession>F2D412</accession>
<name>F2D412_HORVV</name>
<feature type="region of interest" description="Disordered" evidence="1">
    <location>
        <begin position="1"/>
        <end position="39"/>
    </location>
</feature>
<dbReference type="AlphaFoldDB" id="F2D412"/>
<sequence>MPQARAPFLPPPSTPHHLPLPMAPPSRPSNGAKEYITGDRAEPCGDAYSALFPNFLMPSSAPAPQPPSRGIAGDEVEPCVSAPFPIPAMASSCPAPRLLLFPPGMQTPLLFLQIRSGHVRM</sequence>
<evidence type="ECO:0000256" key="1">
    <source>
        <dbReference type="SAM" id="MobiDB-lite"/>
    </source>
</evidence>
<proteinExistence type="evidence at transcript level"/>
<evidence type="ECO:0000313" key="2">
    <source>
        <dbReference type="EMBL" id="BAJ89833.1"/>
    </source>
</evidence>